<proteinExistence type="evidence at transcript level"/>
<dbReference type="FunFam" id="3.30.559.10:FF:000015">
    <property type="entry name" value="Spermidine hydroxycinnamoyl transferase"/>
    <property type="match status" value="1"/>
</dbReference>
<evidence type="ECO:0000256" key="2">
    <source>
        <dbReference type="ARBA" id="ARBA00022679"/>
    </source>
</evidence>
<accession>A0A8T9DL15</accession>
<sequence length="425" mass="47831">MKVVVKESTLVRPAEESPTRKLWLSSLDLTNMNANTPTVYFYRPNGAPNFFDRKVMKDALSRALVAFYPLAGRFKHDQDGRVEIDCQGQGALFLEAEADGLIDDFGDFSPTLEYLKLIPAVDDSQGIDSFPLMVLQVTSFKCGGVSLGVGMHHRVQDGISAFHFVSTWSDMARGLDITFPPFIDRTLLRPHDPPQPVFEHIEYQSDPTPLQVPLDETKTPFSILKVNTNQLDLLKEKAKEDGNKISYTTFEMLSAHVWKCVCKARGLPDDVETKLYVPVDGRARLQPPLPPGYFGNVTFEAPVVATAGEIQAKPTWYTARKIRDAIARMNNDYLRSAIDYLEQQHCKKPDVCYKYTNLRINSWARLPFHEVDFGWGRPVFMGRAGLPSAGRCYVLPSYVNDGSLSIMIGLEHEELKLFGNLLYAI</sequence>
<dbReference type="PANTHER" id="PTHR31642">
    <property type="entry name" value="TRICHOTHECENE 3-O-ACETYLTRANSFERASE"/>
    <property type="match status" value="1"/>
</dbReference>
<dbReference type="Gene3D" id="3.30.559.10">
    <property type="entry name" value="Chloramphenicol acetyltransferase-like domain"/>
    <property type="match status" value="2"/>
</dbReference>
<comment type="similarity">
    <text evidence="1">Belongs to the plant acyltransferase family.</text>
</comment>
<keyword evidence="2 4" id="KW-0808">Transferase</keyword>
<dbReference type="Pfam" id="PF02458">
    <property type="entry name" value="Transferase"/>
    <property type="match status" value="1"/>
</dbReference>
<name>A0A8T9DL15_ECHPU</name>
<keyword evidence="3" id="KW-0012">Acyltransferase</keyword>
<protein>
    <submittedName>
        <fullName evidence="4">Hydroxycinnamoyl CoA malic acid hydroxycinnamoyl transferase</fullName>
    </submittedName>
</protein>
<organism evidence="4">
    <name type="scientific">Echinacea purpurea</name>
    <name type="common">Eastern purple coneflower</name>
    <name type="synonym">Rudbeckia purpurea</name>
    <dbReference type="NCBI Taxonomy" id="53751"/>
    <lineage>
        <taxon>Eukaryota</taxon>
        <taxon>Viridiplantae</taxon>
        <taxon>Streptophyta</taxon>
        <taxon>Embryophyta</taxon>
        <taxon>Tracheophyta</taxon>
        <taxon>Spermatophyta</taxon>
        <taxon>Magnoliopsida</taxon>
        <taxon>eudicotyledons</taxon>
        <taxon>Gunneridae</taxon>
        <taxon>Pentapetalae</taxon>
        <taxon>asterids</taxon>
        <taxon>campanulids</taxon>
        <taxon>Asterales</taxon>
        <taxon>Asteraceae</taxon>
        <taxon>Asteroideae</taxon>
        <taxon>Heliantheae alliance</taxon>
        <taxon>Heliantheae</taxon>
        <taxon>Echinacea</taxon>
    </lineage>
</organism>
<evidence type="ECO:0000313" key="4">
    <source>
        <dbReference type="EMBL" id="UHJ19789.2"/>
    </source>
</evidence>
<dbReference type="AlphaFoldDB" id="A0A8T9DL15"/>
<dbReference type="SUPFAM" id="SSF52777">
    <property type="entry name" value="CoA-dependent acyltransferases"/>
    <property type="match status" value="1"/>
</dbReference>
<dbReference type="InterPro" id="IPR023213">
    <property type="entry name" value="CAT-like_dom_sf"/>
</dbReference>
<dbReference type="FunFam" id="3.30.559.10:FF:000008">
    <property type="entry name" value="Tryptamine hydroxycinnamoyl transferase"/>
    <property type="match status" value="1"/>
</dbReference>
<dbReference type="GO" id="GO:0050266">
    <property type="term" value="F:rosmarinate synthase activity"/>
    <property type="evidence" value="ECO:0007669"/>
    <property type="project" value="UniProtKB-ARBA"/>
</dbReference>
<evidence type="ECO:0000256" key="1">
    <source>
        <dbReference type="ARBA" id="ARBA00009861"/>
    </source>
</evidence>
<dbReference type="EMBL" id="OL348221">
    <property type="protein sequence ID" value="UHJ19789.2"/>
    <property type="molecule type" value="mRNA"/>
</dbReference>
<evidence type="ECO:0000256" key="3">
    <source>
        <dbReference type="ARBA" id="ARBA00023315"/>
    </source>
</evidence>
<reference evidence="4" key="1">
    <citation type="journal article" date="2022" name="Plant J.">
        <title>Substrate promiscuity of acyltransferases contributes to the diversity of hydroxycinnamic acid derivatives in purple coneflower.</title>
        <authorList>
            <person name="Fu R."/>
            <person name="Zhang P."/>
            <person name="Jin G."/>
            <person name="Wei S."/>
            <person name="Chen J."/>
            <person name="Pei J."/>
            <person name="Zhang Y."/>
        </authorList>
    </citation>
    <scope>NUCLEOTIDE SEQUENCE</scope>
</reference>
<dbReference type="InterPro" id="IPR050317">
    <property type="entry name" value="Plant_Fungal_Acyltransferase"/>
</dbReference>
<dbReference type="PANTHER" id="PTHR31642:SF11">
    <property type="entry name" value="SHIKIMATE O-HYDROXYCINNAMOYLTRANSFERASE"/>
    <property type="match status" value="1"/>
</dbReference>